<keyword evidence="3" id="KW-1185">Reference proteome</keyword>
<dbReference type="OrthoDB" id="7831254at2"/>
<dbReference type="InterPro" id="IPR018306">
    <property type="entry name" value="Phage_T5_Orf172_DNA-bd"/>
</dbReference>
<organism evidence="2 3">
    <name type="scientific">Bradyrhizobium diazoefficiens (strain JCM 10833 / BCRC 13528 / IAM 13628 / NBRC 14792 / USDA 110)</name>
    <dbReference type="NCBI Taxonomy" id="224911"/>
    <lineage>
        <taxon>Bacteria</taxon>
        <taxon>Pseudomonadati</taxon>
        <taxon>Pseudomonadota</taxon>
        <taxon>Alphaproteobacteria</taxon>
        <taxon>Hyphomicrobiales</taxon>
        <taxon>Nitrobacteraceae</taxon>
        <taxon>Bradyrhizobium</taxon>
    </lineage>
</organism>
<dbReference type="Pfam" id="PF10544">
    <property type="entry name" value="T5orf172"/>
    <property type="match status" value="1"/>
</dbReference>
<reference evidence="3" key="1">
    <citation type="journal article" date="2002" name="DNA Res.">
        <title>Complete genomic sequence of nitrogen-fixing symbiotic bacterium Bradyrhizobium japonicum USDA110.</title>
        <authorList>
            <person name="Kaneko T."/>
            <person name="Nakamura Y."/>
            <person name="Sato S."/>
            <person name="Minamisawa K."/>
            <person name="Uchiumi T."/>
            <person name="Sasamoto S."/>
            <person name="Watanabe A."/>
            <person name="Idesawa K."/>
            <person name="Iriguchi M."/>
            <person name="Kawashima K."/>
            <person name="Kohara M."/>
            <person name="Matsumoto M."/>
            <person name="Shimpo S."/>
            <person name="Tsuruoka H."/>
            <person name="Wada T."/>
            <person name="Yamada M."/>
            <person name="Tabata S."/>
        </authorList>
    </citation>
    <scope>NUCLEOTIDE SEQUENCE [LARGE SCALE GENOMIC DNA]</scope>
    <source>
        <strain evidence="3">JCM 10833 / BCRC 13528 / IAM 13628 / NBRC 14792 / USDA 110</strain>
    </source>
</reference>
<accession>Q89EX9</accession>
<dbReference type="InParanoid" id="Q89EX9"/>
<dbReference type="SMART" id="SM00974">
    <property type="entry name" value="T5orf172"/>
    <property type="match status" value="1"/>
</dbReference>
<dbReference type="eggNOG" id="ENOG5033ZN4">
    <property type="taxonomic scope" value="Bacteria"/>
</dbReference>
<dbReference type="EnsemblBacteria" id="BAC52187">
    <property type="protein sequence ID" value="BAC52187"/>
    <property type="gene ID" value="BAC52187"/>
</dbReference>
<name>Q89EX9_BRADU</name>
<gene>
    <name evidence="2" type="ordered locus">blr6922</name>
</gene>
<dbReference type="AlphaFoldDB" id="Q89EX9"/>
<proteinExistence type="predicted"/>
<evidence type="ECO:0000313" key="3">
    <source>
        <dbReference type="Proteomes" id="UP000002526"/>
    </source>
</evidence>
<sequence>MRGVRMPHGFVYILVSPNSDHIKIGRTERPISERLRGINGGEAYAAHGPWELSDFVHVTDSTVVESATHRHFIDRKVNVEGTNELFSVAPHEARKELRRISAPLRVDSERTDQLFHNPDVILFLFNLFQLSGLYGNLDMQGSWTLSVLPQTNGGRWFTLNIGSHEVAFSTRTSTDGKFSHHLVLDRLILEYPNTIMWLGQHGGDVRRAEYKAAERAVSVSFDEDFARAERFFAREGVRRAMVAYWADALADLRERHAKSVYARYHSYDAVSQLLEYKRARDKVILSP</sequence>
<dbReference type="Proteomes" id="UP000002526">
    <property type="component" value="Chromosome"/>
</dbReference>
<evidence type="ECO:0000313" key="2">
    <source>
        <dbReference type="EMBL" id="BAC52187.1"/>
    </source>
</evidence>
<protein>
    <submittedName>
        <fullName evidence="2">Blr6922 protein</fullName>
    </submittedName>
</protein>
<feature type="domain" description="Bacteriophage T5 Orf172 DNA-binding" evidence="1">
    <location>
        <begin position="16"/>
        <end position="100"/>
    </location>
</feature>
<dbReference type="KEGG" id="bja:blr6922"/>
<dbReference type="PATRIC" id="fig|224911.44.peg.6954"/>
<dbReference type="HOGENOM" id="CLU_084416_0_0_5"/>
<dbReference type="EMBL" id="BA000040">
    <property type="protein sequence ID" value="BAC52187.1"/>
    <property type="molecule type" value="Genomic_DNA"/>
</dbReference>
<evidence type="ECO:0000259" key="1">
    <source>
        <dbReference type="SMART" id="SM00974"/>
    </source>
</evidence>